<dbReference type="GO" id="GO:0005975">
    <property type="term" value="P:carbohydrate metabolic process"/>
    <property type="evidence" value="ECO:0007669"/>
    <property type="project" value="InterPro"/>
</dbReference>
<dbReference type="SUPFAM" id="SSF75005">
    <property type="entry name" value="Arabinanase/levansucrase/invertase"/>
    <property type="match status" value="1"/>
</dbReference>
<dbReference type="Proteomes" id="UP000037035">
    <property type="component" value="Unassembled WGS sequence"/>
</dbReference>
<evidence type="ECO:0000256" key="3">
    <source>
        <dbReference type="ARBA" id="ARBA00023295"/>
    </source>
</evidence>
<dbReference type="Pfam" id="PF04616">
    <property type="entry name" value="Glyco_hydro_43"/>
    <property type="match status" value="1"/>
</dbReference>
<evidence type="ECO:0000256" key="2">
    <source>
        <dbReference type="ARBA" id="ARBA00022801"/>
    </source>
</evidence>
<sequence>MKNMYFIFNVGILLLLAMKLEAQIGLTAQYFEVDGSEDRNIKLRWSADARLQSFRVVRKAATEASTVTIANSTGGNFYDDYGAPEGPLTYQVFADGTPPQSSNPVTISSRPPIDPTNDYSIFDNTQPSTLRLIAKIRLGDTYYGYAIEGDRDGMSQIVEKSSADGYTFSGDRVVLTRQEVCAASPEGFCKLEAVSFVQHPRTSEVLLWAHWEDNNGYGQARVAVAFGQPTGHWTFGGAFRPLGHDSRDLSFFQDTDGSGYLISATAMNTDMNIYKLTSDWHNVTSLVSTVLKGERREAPSLIAHDNFYYLFSSHAAGWYPSGGQYISATSLEGPWSPSRNIGNLAGFGAQSGSAQKIGSSWVMCANQWSAQWLDPEPPSRQIVFPISLSNGYADYHYYHQLRYHEGPTHAGIYGVQSGQVISVGQSSFTLASVSAPGEASQWVSDGINLDPNQFYQSATVPFSTVIELVEPSLITQIDLTTKLVGGSETAYQFTISGRVGPSGVFQEIVDKSNNTRVGFVSSMVDDTTTIYSAVRLDVRKVLNVHNKQPADWAQGINQLTVYGHVHPFLASDRQQTRAPFPVKTSR</sequence>
<dbReference type="Gene3D" id="2.115.10.20">
    <property type="entry name" value="Glycosyl hydrolase domain, family 43"/>
    <property type="match status" value="1"/>
</dbReference>
<dbReference type="AlphaFoldDB" id="A0A0L6VUE8"/>
<dbReference type="InterPro" id="IPR023296">
    <property type="entry name" value="Glyco_hydro_beta-prop_sf"/>
</dbReference>
<feature type="signal peptide" evidence="5">
    <location>
        <begin position="1"/>
        <end position="22"/>
    </location>
</feature>
<feature type="chain" id="PRO_5005568766" description="Glycosyl hydrolase family 43 protein" evidence="5">
    <location>
        <begin position="23"/>
        <end position="586"/>
    </location>
</feature>
<organism evidence="6 7">
    <name type="scientific">Puccinia sorghi</name>
    <dbReference type="NCBI Taxonomy" id="27349"/>
    <lineage>
        <taxon>Eukaryota</taxon>
        <taxon>Fungi</taxon>
        <taxon>Dikarya</taxon>
        <taxon>Basidiomycota</taxon>
        <taxon>Pucciniomycotina</taxon>
        <taxon>Pucciniomycetes</taxon>
        <taxon>Pucciniales</taxon>
        <taxon>Pucciniaceae</taxon>
        <taxon>Puccinia</taxon>
    </lineage>
</organism>
<dbReference type="STRING" id="27349.A0A0L6VUE8"/>
<proteinExistence type="inferred from homology"/>
<evidence type="ECO:0000256" key="1">
    <source>
        <dbReference type="ARBA" id="ARBA00009865"/>
    </source>
</evidence>
<dbReference type="PANTHER" id="PTHR22925">
    <property type="entry name" value="GLYCOSYL HYDROLASE 43 FAMILY MEMBER"/>
    <property type="match status" value="1"/>
</dbReference>
<dbReference type="OrthoDB" id="2496341at2759"/>
<evidence type="ECO:0000256" key="5">
    <source>
        <dbReference type="SAM" id="SignalP"/>
    </source>
</evidence>
<comment type="caution">
    <text evidence="6">The sequence shown here is derived from an EMBL/GenBank/DDBJ whole genome shotgun (WGS) entry which is preliminary data.</text>
</comment>
<dbReference type="PANTHER" id="PTHR22925:SF3">
    <property type="entry name" value="GLYCOSYL HYDROLASE FAMILY PROTEIN 43"/>
    <property type="match status" value="1"/>
</dbReference>
<name>A0A0L6VUE8_9BASI</name>
<reference evidence="6 7" key="1">
    <citation type="submission" date="2015-08" db="EMBL/GenBank/DDBJ databases">
        <title>Next Generation Sequencing and Analysis of the Genome of Puccinia sorghi L Schw, the Causal Agent of Maize Common Rust.</title>
        <authorList>
            <person name="Rochi L."/>
            <person name="Burguener G."/>
            <person name="Darino M."/>
            <person name="Turjanski A."/>
            <person name="Kreff E."/>
            <person name="Dieguez M.J."/>
            <person name="Sacco F."/>
        </authorList>
    </citation>
    <scope>NUCLEOTIDE SEQUENCE [LARGE SCALE GENOMIC DNA]</scope>
    <source>
        <strain evidence="6 7">RO10H11247</strain>
    </source>
</reference>
<dbReference type="InterPro" id="IPR006710">
    <property type="entry name" value="Glyco_hydro_43"/>
</dbReference>
<dbReference type="CDD" id="cd18822">
    <property type="entry name" value="GH43_CtGH43-like"/>
    <property type="match status" value="1"/>
</dbReference>
<accession>A0A0L6VUE8</accession>
<keyword evidence="2 4" id="KW-0378">Hydrolase</keyword>
<evidence type="ECO:0000256" key="4">
    <source>
        <dbReference type="RuleBase" id="RU361187"/>
    </source>
</evidence>
<comment type="similarity">
    <text evidence="1 4">Belongs to the glycosyl hydrolase 43 family.</text>
</comment>
<evidence type="ECO:0008006" key="8">
    <source>
        <dbReference type="Google" id="ProtNLM"/>
    </source>
</evidence>
<protein>
    <recommendedName>
        <fullName evidence="8">Glycosyl hydrolase family 43 protein</fullName>
    </recommendedName>
</protein>
<dbReference type="EMBL" id="LAVV01000455">
    <property type="protein sequence ID" value="KNZ64326.1"/>
    <property type="molecule type" value="Genomic_DNA"/>
</dbReference>
<dbReference type="VEuPathDB" id="FungiDB:VP01_1040g5"/>
<dbReference type="GO" id="GO:0004553">
    <property type="term" value="F:hydrolase activity, hydrolyzing O-glycosyl compounds"/>
    <property type="evidence" value="ECO:0007669"/>
    <property type="project" value="InterPro"/>
</dbReference>
<keyword evidence="5" id="KW-0732">Signal</keyword>
<keyword evidence="7" id="KW-1185">Reference proteome</keyword>
<gene>
    <name evidence="6" type="ORF">VP01_1040g5</name>
</gene>
<evidence type="ECO:0000313" key="7">
    <source>
        <dbReference type="Proteomes" id="UP000037035"/>
    </source>
</evidence>
<keyword evidence="3 4" id="KW-0326">Glycosidase</keyword>
<evidence type="ECO:0000313" key="6">
    <source>
        <dbReference type="EMBL" id="KNZ64326.1"/>
    </source>
</evidence>